<proteinExistence type="inferred from homology"/>
<dbReference type="InterPro" id="IPR011701">
    <property type="entry name" value="MFS"/>
</dbReference>
<feature type="transmembrane region" description="Helical" evidence="9">
    <location>
        <begin position="328"/>
        <end position="347"/>
    </location>
</feature>
<dbReference type="NCBIfam" id="TIGR00711">
    <property type="entry name" value="efflux_EmrB"/>
    <property type="match status" value="1"/>
</dbReference>
<dbReference type="InterPro" id="IPR020846">
    <property type="entry name" value="MFS_dom"/>
</dbReference>
<evidence type="ECO:0000256" key="5">
    <source>
        <dbReference type="ARBA" id="ARBA00022692"/>
    </source>
</evidence>
<accession>A0ABV5WHJ4</accession>
<dbReference type="SUPFAM" id="SSF103473">
    <property type="entry name" value="MFS general substrate transporter"/>
    <property type="match status" value="1"/>
</dbReference>
<feature type="transmembrane region" description="Helical" evidence="9">
    <location>
        <begin position="265"/>
        <end position="286"/>
    </location>
</feature>
<sequence>MSSTIIAVYAVFCVAIFAAVNLVLRRKKNAEPAVEEHSGTVKHEHDEETVYRAEATEPSQEEGRASSEEVLQAAATAVEEEIPVPTPEQAAQQPQSEQPQSEKPAFSIAAVLTVLVLGMFISILNQTVINVALPALMNEFNISTSTGQWLSTGFMLVNGILVPISAYLIQTFTYRKLFLAAMTFFTVGSIVCAIAVNFPIMMAGRVIQAVGAGILMPVGMNIFMTLFPPAKRGAAMGLLGVAMILAPAIGPTIAGWLVENYTWNLMFYGMFVIGLVIFLLALRLFTLVQPLSKPKFDLVGAISSTIGLGTLLYGFSEAGNKGWDSAEVIIMFIIGVIGLVFFVRWELKAETKLLDLTIFSIPAFSFTLFINMIITMALFGGMLLLPVYLQNIRGFTPIESGLLLLPGSLIMGLMGPFAGKLFDKYGIRPLAIFGMILMTYGTYEYTHLSLDTSYGHIMSIYILRSFGMAFIMMPIMTAGMNALPMNKISHGTASQNTLRSVAGAIGTAILVTVMTRQTTFHAADYTNQVTATNPVLSTSFAQAGQGVAALAHVPAQTGSALETTLLYSQVMKLSTINGINDAFWVATVLSGLALVLSFFLHSGKRQTTKK</sequence>
<dbReference type="InterPro" id="IPR036259">
    <property type="entry name" value="MFS_trans_sf"/>
</dbReference>
<dbReference type="PROSITE" id="PS50850">
    <property type="entry name" value="MFS"/>
    <property type="match status" value="1"/>
</dbReference>
<name>A0ABV5WHJ4_9BACI</name>
<feature type="transmembrane region" description="Helical" evidence="9">
    <location>
        <begin position="497"/>
        <end position="515"/>
    </location>
</feature>
<dbReference type="Gene3D" id="1.20.1720.10">
    <property type="entry name" value="Multidrug resistance protein D"/>
    <property type="match status" value="1"/>
</dbReference>
<evidence type="ECO:0000256" key="9">
    <source>
        <dbReference type="SAM" id="Phobius"/>
    </source>
</evidence>
<dbReference type="Gene3D" id="1.20.1250.20">
    <property type="entry name" value="MFS general substrate transporter like domains"/>
    <property type="match status" value="1"/>
</dbReference>
<feature type="transmembrane region" description="Helical" evidence="9">
    <location>
        <begin position="234"/>
        <end position="253"/>
    </location>
</feature>
<evidence type="ECO:0000256" key="2">
    <source>
        <dbReference type="ARBA" id="ARBA00008537"/>
    </source>
</evidence>
<evidence type="ECO:0000256" key="7">
    <source>
        <dbReference type="ARBA" id="ARBA00023136"/>
    </source>
</evidence>
<evidence type="ECO:0000256" key="8">
    <source>
        <dbReference type="SAM" id="MobiDB-lite"/>
    </source>
</evidence>
<keyword evidence="5 9" id="KW-0812">Transmembrane</keyword>
<organism evidence="11 12">
    <name type="scientific">Ectobacillus funiculus</name>
    <dbReference type="NCBI Taxonomy" id="137993"/>
    <lineage>
        <taxon>Bacteria</taxon>
        <taxon>Bacillati</taxon>
        <taxon>Bacillota</taxon>
        <taxon>Bacilli</taxon>
        <taxon>Bacillales</taxon>
        <taxon>Bacillaceae</taxon>
        <taxon>Ectobacillus</taxon>
    </lineage>
</organism>
<keyword evidence="7 9" id="KW-0472">Membrane</keyword>
<evidence type="ECO:0000256" key="6">
    <source>
        <dbReference type="ARBA" id="ARBA00022989"/>
    </source>
</evidence>
<evidence type="ECO:0000313" key="12">
    <source>
        <dbReference type="Proteomes" id="UP001589609"/>
    </source>
</evidence>
<feature type="transmembrane region" description="Helical" evidence="9">
    <location>
        <begin position="401"/>
        <end position="418"/>
    </location>
</feature>
<dbReference type="EMBL" id="JBHMAF010000108">
    <property type="protein sequence ID" value="MFB9760081.1"/>
    <property type="molecule type" value="Genomic_DNA"/>
</dbReference>
<feature type="transmembrane region" description="Helical" evidence="9">
    <location>
        <begin position="368"/>
        <end position="389"/>
    </location>
</feature>
<dbReference type="InterPro" id="IPR004638">
    <property type="entry name" value="EmrB-like"/>
</dbReference>
<keyword evidence="6 9" id="KW-1133">Transmembrane helix</keyword>
<dbReference type="CDD" id="cd17503">
    <property type="entry name" value="MFS_LmrB_MDR_like"/>
    <property type="match status" value="1"/>
</dbReference>
<feature type="compositionally biased region" description="Basic and acidic residues" evidence="8">
    <location>
        <begin position="34"/>
        <end position="67"/>
    </location>
</feature>
<evidence type="ECO:0000256" key="3">
    <source>
        <dbReference type="ARBA" id="ARBA00022448"/>
    </source>
</evidence>
<feature type="transmembrane region" description="Helical" evidence="9">
    <location>
        <begin position="425"/>
        <end position="443"/>
    </location>
</feature>
<feature type="transmembrane region" description="Helical" evidence="9">
    <location>
        <begin position="177"/>
        <end position="200"/>
    </location>
</feature>
<feature type="transmembrane region" description="Helical" evidence="9">
    <location>
        <begin position="582"/>
        <end position="600"/>
    </location>
</feature>
<dbReference type="Pfam" id="PF07690">
    <property type="entry name" value="MFS_1"/>
    <property type="match status" value="1"/>
</dbReference>
<feature type="region of interest" description="Disordered" evidence="8">
    <location>
        <begin position="31"/>
        <end position="70"/>
    </location>
</feature>
<keyword evidence="12" id="KW-1185">Reference proteome</keyword>
<feature type="transmembrane region" description="Helical" evidence="9">
    <location>
        <begin position="105"/>
        <end position="129"/>
    </location>
</feature>
<dbReference type="RefSeq" id="WP_379950411.1">
    <property type="nucleotide sequence ID" value="NZ_JBHMAF010000108.1"/>
</dbReference>
<comment type="caution">
    <text evidence="11">The sequence shown here is derived from an EMBL/GenBank/DDBJ whole genome shotgun (WGS) entry which is preliminary data.</text>
</comment>
<keyword evidence="4" id="KW-1003">Cell membrane</keyword>
<feature type="transmembrane region" description="Helical" evidence="9">
    <location>
        <begin position="455"/>
        <end position="476"/>
    </location>
</feature>
<evidence type="ECO:0000259" key="10">
    <source>
        <dbReference type="PROSITE" id="PS50850"/>
    </source>
</evidence>
<feature type="transmembrane region" description="Helical" evidence="9">
    <location>
        <begin position="206"/>
        <end position="227"/>
    </location>
</feature>
<keyword evidence="3" id="KW-0813">Transport</keyword>
<feature type="domain" description="Major facilitator superfamily (MFS) profile" evidence="10">
    <location>
        <begin position="111"/>
        <end position="605"/>
    </location>
</feature>
<feature type="transmembrane region" description="Helical" evidence="9">
    <location>
        <begin position="298"/>
        <end position="316"/>
    </location>
</feature>
<dbReference type="Proteomes" id="UP001589609">
    <property type="component" value="Unassembled WGS sequence"/>
</dbReference>
<reference evidence="11 12" key="1">
    <citation type="submission" date="2024-09" db="EMBL/GenBank/DDBJ databases">
        <authorList>
            <person name="Sun Q."/>
            <person name="Mori K."/>
        </authorList>
    </citation>
    <scope>NUCLEOTIDE SEQUENCE [LARGE SCALE GENOMIC DNA]</scope>
    <source>
        <strain evidence="11 12">JCM 11201</strain>
    </source>
</reference>
<gene>
    <name evidence="11" type="ORF">ACFFMS_17075</name>
</gene>
<comment type="subcellular location">
    <subcellularLocation>
        <location evidence="1">Cell membrane</location>
        <topology evidence="1">Multi-pass membrane protein</topology>
    </subcellularLocation>
</comment>
<comment type="similarity">
    <text evidence="2">Belongs to the major facilitator superfamily. EmrB family.</text>
</comment>
<dbReference type="PANTHER" id="PTHR42718:SF9">
    <property type="entry name" value="MAJOR FACILITATOR SUPERFAMILY MULTIDRUG TRANSPORTER MFSC"/>
    <property type="match status" value="1"/>
</dbReference>
<evidence type="ECO:0000256" key="1">
    <source>
        <dbReference type="ARBA" id="ARBA00004651"/>
    </source>
</evidence>
<feature type="transmembrane region" description="Helical" evidence="9">
    <location>
        <begin position="6"/>
        <end position="24"/>
    </location>
</feature>
<feature type="transmembrane region" description="Helical" evidence="9">
    <location>
        <begin position="149"/>
        <end position="170"/>
    </location>
</feature>
<dbReference type="PANTHER" id="PTHR42718">
    <property type="entry name" value="MAJOR FACILITATOR SUPERFAMILY MULTIDRUG TRANSPORTER MFSC"/>
    <property type="match status" value="1"/>
</dbReference>
<protein>
    <submittedName>
        <fullName evidence="11">DHA2 family efflux MFS transporter permease subunit</fullName>
    </submittedName>
</protein>
<dbReference type="PRINTS" id="PR01036">
    <property type="entry name" value="TCRTETB"/>
</dbReference>
<evidence type="ECO:0000256" key="4">
    <source>
        <dbReference type="ARBA" id="ARBA00022475"/>
    </source>
</evidence>
<evidence type="ECO:0000313" key="11">
    <source>
        <dbReference type="EMBL" id="MFB9760081.1"/>
    </source>
</evidence>